<evidence type="ECO:0000256" key="1">
    <source>
        <dbReference type="SAM" id="MobiDB-lite"/>
    </source>
</evidence>
<organism evidence="2 3">
    <name type="scientific">Luedemannella flava</name>
    <dbReference type="NCBI Taxonomy" id="349316"/>
    <lineage>
        <taxon>Bacteria</taxon>
        <taxon>Bacillati</taxon>
        <taxon>Actinomycetota</taxon>
        <taxon>Actinomycetes</taxon>
        <taxon>Micromonosporales</taxon>
        <taxon>Micromonosporaceae</taxon>
        <taxon>Luedemannella</taxon>
    </lineage>
</organism>
<comment type="caution">
    <text evidence="2">The sequence shown here is derived from an EMBL/GenBank/DDBJ whole genome shotgun (WGS) entry which is preliminary data.</text>
</comment>
<dbReference type="EMBL" id="BAAALT010000226">
    <property type="protein sequence ID" value="GAA1825960.1"/>
    <property type="molecule type" value="Genomic_DNA"/>
</dbReference>
<accession>A0ABN2MHQ8</accession>
<feature type="compositionally biased region" description="Basic and acidic residues" evidence="1">
    <location>
        <begin position="116"/>
        <end position="133"/>
    </location>
</feature>
<sequence>MTELDTLLDEVFVGQERLTRDELQRHALASGVGSETAMAIDGLPEGEYTFDEVQAAISQARGLPAATDGGIPAVQLDDLTLRRELGNLHRTRHDTFLHGSDQALRKHTERTDEMEAEYLRRQPEREIDDERLRSGARARAGQLA</sequence>
<evidence type="ECO:0000313" key="3">
    <source>
        <dbReference type="Proteomes" id="UP001500218"/>
    </source>
</evidence>
<gene>
    <name evidence="2" type="ORF">GCM10009682_52080</name>
</gene>
<proteinExistence type="predicted"/>
<reference evidence="2 3" key="1">
    <citation type="journal article" date="2019" name="Int. J. Syst. Evol. Microbiol.">
        <title>The Global Catalogue of Microorganisms (GCM) 10K type strain sequencing project: providing services to taxonomists for standard genome sequencing and annotation.</title>
        <authorList>
            <consortium name="The Broad Institute Genomics Platform"/>
            <consortium name="The Broad Institute Genome Sequencing Center for Infectious Disease"/>
            <person name="Wu L."/>
            <person name="Ma J."/>
        </authorList>
    </citation>
    <scope>NUCLEOTIDE SEQUENCE [LARGE SCALE GENOMIC DNA]</scope>
    <source>
        <strain evidence="2 3">JCM 13250</strain>
    </source>
</reference>
<dbReference type="Proteomes" id="UP001500218">
    <property type="component" value="Unassembled WGS sequence"/>
</dbReference>
<keyword evidence="3" id="KW-1185">Reference proteome</keyword>
<dbReference type="InterPro" id="IPR046156">
    <property type="entry name" value="DUF6158"/>
</dbReference>
<protein>
    <submittedName>
        <fullName evidence="2">Uncharacterized protein</fullName>
    </submittedName>
</protein>
<feature type="region of interest" description="Disordered" evidence="1">
    <location>
        <begin position="116"/>
        <end position="144"/>
    </location>
</feature>
<dbReference type="Pfam" id="PF19655">
    <property type="entry name" value="DUF6158"/>
    <property type="match status" value="1"/>
</dbReference>
<evidence type="ECO:0000313" key="2">
    <source>
        <dbReference type="EMBL" id="GAA1825960.1"/>
    </source>
</evidence>
<dbReference type="RefSeq" id="WP_344137873.1">
    <property type="nucleotide sequence ID" value="NZ_BAAALT010000226.1"/>
</dbReference>
<name>A0ABN2MHQ8_9ACTN</name>